<dbReference type="PANTHER" id="PTHR43661:SF1">
    <property type="entry name" value="PHOSPHOGLUCONATE DEHYDRATASE"/>
    <property type="match status" value="1"/>
</dbReference>
<evidence type="ECO:0000313" key="14">
    <source>
        <dbReference type="Proteomes" id="UP000628854"/>
    </source>
</evidence>
<name>A0ABQ1JH71_9PROT</name>
<dbReference type="Proteomes" id="UP000628854">
    <property type="component" value="Unassembled WGS sequence"/>
</dbReference>
<evidence type="ECO:0000256" key="5">
    <source>
        <dbReference type="ARBA" id="ARBA00023014"/>
    </source>
</evidence>
<evidence type="ECO:0000256" key="10">
    <source>
        <dbReference type="NCBIfam" id="TIGR01196"/>
    </source>
</evidence>
<keyword evidence="2 9" id="KW-0004">4Fe-4S</keyword>
<comment type="similarity">
    <text evidence="1 9">Belongs to the IlvD/Edd family.</text>
</comment>
<evidence type="ECO:0000256" key="1">
    <source>
        <dbReference type="ARBA" id="ARBA00006486"/>
    </source>
</evidence>
<keyword evidence="7 9" id="KW-0456">Lyase</keyword>
<feature type="domain" description="Dihydroxy-acid/6-phosphogluconate dehydratase N-terminal" evidence="11">
    <location>
        <begin position="74"/>
        <end position="383"/>
    </location>
</feature>
<dbReference type="EMBL" id="BMKF01000001">
    <property type="protein sequence ID" value="GGB66746.1"/>
    <property type="molecule type" value="Genomic_DNA"/>
</dbReference>
<evidence type="ECO:0000313" key="13">
    <source>
        <dbReference type="EMBL" id="GGB66746.1"/>
    </source>
</evidence>
<dbReference type="InterPro" id="IPR042096">
    <property type="entry name" value="Dihydro-acid_dehy_C"/>
</dbReference>
<dbReference type="Pfam" id="PF00920">
    <property type="entry name" value="ILVD_EDD_N"/>
    <property type="match status" value="1"/>
</dbReference>
<comment type="function">
    <text evidence="9">Catalyzes the dehydration of 6-phospho-D-gluconate to 2-dehydro-3-deoxy-6-phospho-D-gluconate.</text>
</comment>
<feature type="binding site" evidence="9">
    <location>
        <position position="162"/>
    </location>
    <ligand>
        <name>[4Fe-4S] cluster</name>
        <dbReference type="ChEBI" id="CHEBI:49883"/>
    </ligand>
</feature>
<evidence type="ECO:0000256" key="3">
    <source>
        <dbReference type="ARBA" id="ARBA00022723"/>
    </source>
</evidence>
<protein>
    <recommendedName>
        <fullName evidence="9 10">Phosphogluconate dehydratase</fullName>
        <ecNumber evidence="9 10">4.2.1.12</ecNumber>
    </recommendedName>
</protein>
<feature type="domain" description="Dihydroxy-acid/6-phosphogluconate dehydratase C-terminal" evidence="12">
    <location>
        <begin position="411"/>
        <end position="603"/>
    </location>
</feature>
<dbReference type="EC" id="4.2.1.12" evidence="9 10"/>
<keyword evidence="6 9" id="KW-0311">Gluconate utilization</keyword>
<proteinExistence type="inferred from homology"/>
<keyword evidence="8 9" id="KW-0119">Carbohydrate metabolism</keyword>
<keyword evidence="14" id="KW-1185">Reference proteome</keyword>
<dbReference type="SUPFAM" id="SSF143975">
    <property type="entry name" value="IlvD/EDD N-terminal domain-like"/>
    <property type="match status" value="1"/>
</dbReference>
<comment type="cofactor">
    <cofactor evidence="9">
        <name>[4Fe-4S] cluster</name>
        <dbReference type="ChEBI" id="CHEBI:49883"/>
    </cofactor>
    <text evidence="9">Binds 1 [4Fe-4S] cluster.</text>
</comment>
<evidence type="ECO:0000259" key="11">
    <source>
        <dbReference type="Pfam" id="PF00920"/>
    </source>
</evidence>
<evidence type="ECO:0000256" key="8">
    <source>
        <dbReference type="ARBA" id="ARBA00023277"/>
    </source>
</evidence>
<dbReference type="InterPro" id="IPR020558">
    <property type="entry name" value="DiOHA_6PGluconate_deHydtase_CS"/>
</dbReference>
<comment type="caution">
    <text evidence="13">The sequence shown here is derived from an EMBL/GenBank/DDBJ whole genome shotgun (WGS) entry which is preliminary data.</text>
</comment>
<evidence type="ECO:0000259" key="12">
    <source>
        <dbReference type="Pfam" id="PF24877"/>
    </source>
</evidence>
<accession>A0ABQ1JH71</accession>
<dbReference type="InterPro" id="IPR037237">
    <property type="entry name" value="IlvD/EDD_N"/>
</dbReference>
<comment type="pathway">
    <text evidence="9">Carbohydrate metabolism; Entner-Doudoroff pathway.</text>
</comment>
<evidence type="ECO:0000256" key="7">
    <source>
        <dbReference type="ARBA" id="ARBA00023239"/>
    </source>
</evidence>
<evidence type="ECO:0000256" key="6">
    <source>
        <dbReference type="ARBA" id="ARBA00023064"/>
    </source>
</evidence>
<dbReference type="PROSITE" id="PS00887">
    <property type="entry name" value="ILVD_EDD_2"/>
    <property type="match status" value="1"/>
</dbReference>
<keyword evidence="3 9" id="KW-0479">Metal-binding</keyword>
<comment type="catalytic activity">
    <reaction evidence="9">
        <text>6-phospho-D-gluconate = 2-dehydro-3-deoxy-6-phospho-D-gluconate + H2O</text>
        <dbReference type="Rhea" id="RHEA:17277"/>
        <dbReference type="ChEBI" id="CHEBI:15377"/>
        <dbReference type="ChEBI" id="CHEBI:57569"/>
        <dbReference type="ChEBI" id="CHEBI:58759"/>
        <dbReference type="EC" id="4.2.1.12"/>
    </reaction>
</comment>
<dbReference type="PANTHER" id="PTHR43661">
    <property type="entry name" value="D-XYLONATE DEHYDRATASE"/>
    <property type="match status" value="1"/>
</dbReference>
<dbReference type="PROSITE" id="PS00886">
    <property type="entry name" value="ILVD_EDD_1"/>
    <property type="match status" value="1"/>
</dbReference>
<organism evidence="13 14">
    <name type="scientific">Henriciella pelagia</name>
    <dbReference type="NCBI Taxonomy" id="1977912"/>
    <lineage>
        <taxon>Bacteria</taxon>
        <taxon>Pseudomonadati</taxon>
        <taxon>Pseudomonadota</taxon>
        <taxon>Alphaproteobacteria</taxon>
        <taxon>Hyphomonadales</taxon>
        <taxon>Hyphomonadaceae</taxon>
        <taxon>Henriciella</taxon>
    </lineage>
</organism>
<gene>
    <name evidence="9 13" type="primary">edd</name>
    <name evidence="13" type="ORF">GCM10011503_14410</name>
</gene>
<keyword evidence="5 9" id="KW-0411">Iron-sulfur</keyword>
<reference evidence="14" key="1">
    <citation type="journal article" date="2019" name="Int. J. Syst. Evol. Microbiol.">
        <title>The Global Catalogue of Microorganisms (GCM) 10K type strain sequencing project: providing services to taxonomists for standard genome sequencing and annotation.</title>
        <authorList>
            <consortium name="The Broad Institute Genomics Platform"/>
            <consortium name="The Broad Institute Genome Sequencing Center for Infectious Disease"/>
            <person name="Wu L."/>
            <person name="Ma J."/>
        </authorList>
    </citation>
    <scope>NUCLEOTIDE SEQUENCE [LARGE SCALE GENOMIC DNA]</scope>
    <source>
        <strain evidence="14">CGMCC 1.15928</strain>
    </source>
</reference>
<sequence length="617" mass="65932">MEQWKMTNLHPKLKDVTERIEARSAETRAAYLDLIRSRKPSGFAREKLADGNLAHASAGCAVIDKTQLLGASWPNIGIITAYNDMLSAHAPYEHYPEIIRDAARKVNATAQVAGGVPAMCDGVTQGQEGMELSLFSRDVIALASAVSLSHDMFDGALHLGICDKIVPGLMIAALRFGWLPHVFVPGGPMPSGLPNPEKQRIRQEYALGKVGRDALLKAESESYHSPGTCTFYGTANSNQMLMEVMGLHLPGAAFENPGTPLREALTRASVERAVALTIKRDYTPMGEMIDAKSWVNALVGLMATGGSTNHALHIPAMAASSGYQITLEDFEDVSSVTPLLCRIYPNGPADVNHFQAAGGMSFVMRELLDAGLMNAEAKGVMGPIAEHAKEPWLDGGKLAFRDAPMTSGDLDIVRPVSDPFQAEGGLRMLQGPLGRGVIKVSSVKQDRRVITAPARVFDSQEALKEAFKAGELDRDVVAVVRFQGPAANGMPELHALSPALGALQDKGFRVALVTDGRMSGASGKIPAAIHVGPEAARGGPLARVQDGDVITLDAETGRLDVDIDPTVFEAREPAQFRPNISGQGLGRELFSAFRDNADRPESGGSLFDFFLPGSLRA</sequence>
<dbReference type="Gene3D" id="3.50.30.80">
    <property type="entry name" value="IlvD/EDD C-terminal domain-like"/>
    <property type="match status" value="1"/>
</dbReference>
<dbReference type="InterPro" id="IPR004786">
    <property type="entry name" value="6-phosphgluc_deHydtase"/>
</dbReference>
<keyword evidence="4 9" id="KW-0408">Iron</keyword>
<dbReference type="InterPro" id="IPR000581">
    <property type="entry name" value="ILV_EDD_N"/>
</dbReference>
<dbReference type="NCBIfam" id="TIGR01196">
    <property type="entry name" value="edd"/>
    <property type="match status" value="1"/>
</dbReference>
<evidence type="ECO:0000256" key="9">
    <source>
        <dbReference type="HAMAP-Rule" id="MF_02094"/>
    </source>
</evidence>
<dbReference type="HAMAP" id="MF_02094">
    <property type="entry name" value="Edd"/>
    <property type="match status" value="1"/>
</dbReference>
<dbReference type="InterPro" id="IPR056740">
    <property type="entry name" value="ILV_EDD_C"/>
</dbReference>
<dbReference type="SUPFAM" id="SSF52016">
    <property type="entry name" value="LeuD/IlvD-like"/>
    <property type="match status" value="1"/>
</dbReference>
<evidence type="ECO:0000256" key="2">
    <source>
        <dbReference type="ARBA" id="ARBA00022485"/>
    </source>
</evidence>
<feature type="binding site" evidence="9">
    <location>
        <position position="229"/>
    </location>
    <ligand>
        <name>[4Fe-4S] cluster</name>
        <dbReference type="ChEBI" id="CHEBI:49883"/>
    </ligand>
</feature>
<dbReference type="Pfam" id="PF24877">
    <property type="entry name" value="ILV_EDD_C"/>
    <property type="match status" value="1"/>
</dbReference>
<evidence type="ECO:0000256" key="4">
    <source>
        <dbReference type="ARBA" id="ARBA00023004"/>
    </source>
</evidence>